<keyword evidence="2" id="KW-1185">Reference proteome</keyword>
<proteinExistence type="predicted"/>
<accession>A0ACC0XEM1</accession>
<reference evidence="2" key="1">
    <citation type="journal article" date="2023" name="G3 (Bethesda)">
        <title>Genome assembly and association tests identify interacting loci associated with vigor, precocity, and sex in interspecific pistachio rootstocks.</title>
        <authorList>
            <person name="Palmer W."/>
            <person name="Jacygrad E."/>
            <person name="Sagayaradj S."/>
            <person name="Cavanaugh K."/>
            <person name="Han R."/>
            <person name="Bertier L."/>
            <person name="Beede B."/>
            <person name="Kafkas S."/>
            <person name="Golino D."/>
            <person name="Preece J."/>
            <person name="Michelmore R."/>
        </authorList>
    </citation>
    <scope>NUCLEOTIDE SEQUENCE [LARGE SCALE GENOMIC DNA]</scope>
</reference>
<gene>
    <name evidence="1" type="ORF">Pint_19583</name>
</gene>
<name>A0ACC0XEM1_9ROSI</name>
<dbReference type="Proteomes" id="UP001163603">
    <property type="component" value="Chromosome 13"/>
</dbReference>
<comment type="caution">
    <text evidence="1">The sequence shown here is derived from an EMBL/GenBank/DDBJ whole genome shotgun (WGS) entry which is preliminary data.</text>
</comment>
<dbReference type="EMBL" id="CM047748">
    <property type="protein sequence ID" value="KAJ0014703.1"/>
    <property type="molecule type" value="Genomic_DNA"/>
</dbReference>
<evidence type="ECO:0000313" key="2">
    <source>
        <dbReference type="Proteomes" id="UP001163603"/>
    </source>
</evidence>
<protein>
    <submittedName>
        <fullName evidence="1">Uncharacterized protein</fullName>
    </submittedName>
</protein>
<evidence type="ECO:0000313" key="1">
    <source>
        <dbReference type="EMBL" id="KAJ0014703.1"/>
    </source>
</evidence>
<organism evidence="1 2">
    <name type="scientific">Pistacia integerrima</name>
    <dbReference type="NCBI Taxonomy" id="434235"/>
    <lineage>
        <taxon>Eukaryota</taxon>
        <taxon>Viridiplantae</taxon>
        <taxon>Streptophyta</taxon>
        <taxon>Embryophyta</taxon>
        <taxon>Tracheophyta</taxon>
        <taxon>Spermatophyta</taxon>
        <taxon>Magnoliopsida</taxon>
        <taxon>eudicotyledons</taxon>
        <taxon>Gunneridae</taxon>
        <taxon>Pentapetalae</taxon>
        <taxon>rosids</taxon>
        <taxon>malvids</taxon>
        <taxon>Sapindales</taxon>
        <taxon>Anacardiaceae</taxon>
        <taxon>Pistacia</taxon>
    </lineage>
</organism>
<sequence>MVNNDPSRAVSMLWAAINAGDRVDSALKDMEVVMKQLNRSDEAIEAIKSFCHLCPYDSQVSLDNVLIELYKRSGKIAEAIEILQCKLNKIEECIAFGYDERSLKCVSSGPAATSQFSPLSVFDISLLKTKVDGLVLLVR</sequence>